<feature type="domain" description="NAD-dependent epimerase/dehydratase" evidence="1">
    <location>
        <begin position="19"/>
        <end position="226"/>
    </location>
</feature>
<dbReference type="GO" id="GO:0016491">
    <property type="term" value="F:oxidoreductase activity"/>
    <property type="evidence" value="ECO:0007669"/>
    <property type="project" value="UniProtKB-KW"/>
</dbReference>
<evidence type="ECO:0000313" key="3">
    <source>
        <dbReference type="Proteomes" id="UP000010121"/>
    </source>
</evidence>
<dbReference type="SUPFAM" id="SSF51735">
    <property type="entry name" value="NAD(P)-binding Rossmann-fold domains"/>
    <property type="match status" value="1"/>
</dbReference>
<dbReference type="InterPro" id="IPR001509">
    <property type="entry name" value="Epimerase_deHydtase"/>
</dbReference>
<sequence>MYAGYGSHPEGASQMSKLVTIFGGSGFVGRYIARRMAQQGWRVRVAVRHPNDALFVRPYGDVGQVEPVACNIRDDASVRAVMQGADAVVNCVGILNPDGRNTFFAVQSDGAGRIARIATEFGVANLVHLSAIGADANSPSIYAKSKAAGEAAVLKAFPNAVILRPSVIFGPEDQFFNRFASMAKIGPVLPLVGANTRFQPVYVDDVAQAAALAAQGLAAPGIYELGGPDVATFSALMQQMLAVIQRKRVIVNTPFFAAKLMGTGFDLLQIVTGGLINNKILTRDQVRNLARDNVVAPGARGFAELGITPSAIAAVLPEYLWPNRPSGQFAAIKDSAKNLPKR</sequence>
<gene>
    <name evidence="2" type="ORF">Rsw2DRAFT_3260</name>
</gene>
<dbReference type="PANTHER" id="PTHR12126">
    <property type="entry name" value="NADH-UBIQUINONE OXIDOREDUCTASE 39 KDA SUBUNIT-RELATED"/>
    <property type="match status" value="1"/>
</dbReference>
<keyword evidence="2" id="KW-0560">Oxidoreductase</keyword>
<dbReference type="Pfam" id="PF01370">
    <property type="entry name" value="Epimerase"/>
    <property type="match status" value="1"/>
</dbReference>
<dbReference type="eggNOG" id="COG0702">
    <property type="taxonomic scope" value="Bacteria"/>
</dbReference>
<dbReference type="InterPro" id="IPR036291">
    <property type="entry name" value="NAD(P)-bd_dom_sf"/>
</dbReference>
<dbReference type="EMBL" id="ACYY01000033">
    <property type="protein sequence ID" value="EEW23803.1"/>
    <property type="molecule type" value="Genomic_DNA"/>
</dbReference>
<name>C8S5D1_9RHOB</name>
<dbReference type="STRING" id="371731.Rsw2DRAFT_3260"/>
<dbReference type="InterPro" id="IPR051207">
    <property type="entry name" value="ComplexI_NDUFA9_subunit"/>
</dbReference>
<dbReference type="AlphaFoldDB" id="C8S5D1"/>
<dbReference type="CDD" id="cd05271">
    <property type="entry name" value="NDUFA9_like_SDR_a"/>
    <property type="match status" value="1"/>
</dbReference>
<reference evidence="2 3" key="1">
    <citation type="submission" date="2009-08" db="EMBL/GenBank/DDBJ databases">
        <title>The draft genome of Rhodobacter sp. SW2.</title>
        <authorList>
            <consortium name="US DOE Joint Genome Institute (JGI-PGF)"/>
            <person name="Lucas S."/>
            <person name="Copeland A."/>
            <person name="Lapidus A."/>
            <person name="Glavina del Rio T."/>
            <person name="Tice H."/>
            <person name="Bruce D."/>
            <person name="Goodwin L."/>
            <person name="Pitluck S."/>
            <person name="Larimer F."/>
            <person name="Land M.L."/>
            <person name="Hauser L."/>
            <person name="Emerson D."/>
        </authorList>
    </citation>
    <scope>NUCLEOTIDE SEQUENCE [LARGE SCALE GENOMIC DNA]</scope>
    <source>
        <strain evidence="2 3">SW2</strain>
    </source>
</reference>
<accession>C8S5D1</accession>
<dbReference type="EC" id="1.6.99.3" evidence="2"/>
<dbReference type="GO" id="GO:0044877">
    <property type="term" value="F:protein-containing complex binding"/>
    <property type="evidence" value="ECO:0007669"/>
    <property type="project" value="TreeGrafter"/>
</dbReference>
<evidence type="ECO:0000259" key="1">
    <source>
        <dbReference type="Pfam" id="PF01370"/>
    </source>
</evidence>
<proteinExistence type="predicted"/>
<keyword evidence="3" id="KW-1185">Reference proteome</keyword>
<dbReference type="PANTHER" id="PTHR12126:SF11">
    <property type="entry name" value="NADH DEHYDROGENASE [UBIQUINONE] 1 ALPHA SUBCOMPLEX SUBUNIT 9, MITOCHONDRIAL"/>
    <property type="match status" value="1"/>
</dbReference>
<comment type="caution">
    <text evidence="2">The sequence shown here is derived from an EMBL/GenBank/DDBJ whole genome shotgun (WGS) entry which is preliminary data.</text>
</comment>
<dbReference type="Gene3D" id="3.40.50.720">
    <property type="entry name" value="NAD(P)-binding Rossmann-like Domain"/>
    <property type="match status" value="1"/>
</dbReference>
<dbReference type="Proteomes" id="UP000010121">
    <property type="component" value="Unassembled WGS sequence"/>
</dbReference>
<organism evidence="2 3">
    <name type="scientific">Rhodobacter ferrooxidans</name>
    <dbReference type="NCBI Taxonomy" id="371731"/>
    <lineage>
        <taxon>Bacteria</taxon>
        <taxon>Pseudomonadati</taxon>
        <taxon>Pseudomonadota</taxon>
        <taxon>Alphaproteobacteria</taxon>
        <taxon>Rhodobacterales</taxon>
        <taxon>Rhodobacter group</taxon>
        <taxon>Rhodobacter</taxon>
    </lineage>
</organism>
<protein>
    <submittedName>
        <fullName evidence="2">NADH dehydrogenase</fullName>
        <ecNumber evidence="2">1.6.99.3</ecNumber>
    </submittedName>
</protein>
<evidence type="ECO:0000313" key="2">
    <source>
        <dbReference type="EMBL" id="EEW23803.1"/>
    </source>
</evidence>
<dbReference type="FunFam" id="3.40.50.720:FF:000702">
    <property type="entry name" value="NADH dehydrogenase (Ubiquinone)"/>
    <property type="match status" value="1"/>
</dbReference>